<dbReference type="AlphaFoldDB" id="A0A0K0FRQ6"/>
<organism evidence="2 3">
    <name type="scientific">Strongyloides venezuelensis</name>
    <name type="common">Threadworm</name>
    <dbReference type="NCBI Taxonomy" id="75913"/>
    <lineage>
        <taxon>Eukaryota</taxon>
        <taxon>Metazoa</taxon>
        <taxon>Ecdysozoa</taxon>
        <taxon>Nematoda</taxon>
        <taxon>Chromadorea</taxon>
        <taxon>Rhabditida</taxon>
        <taxon>Tylenchina</taxon>
        <taxon>Panagrolaimomorpha</taxon>
        <taxon>Strongyloidoidea</taxon>
        <taxon>Strongyloididae</taxon>
        <taxon>Strongyloides</taxon>
    </lineage>
</organism>
<keyword evidence="2" id="KW-1185">Reference proteome</keyword>
<feature type="compositionally biased region" description="Basic and acidic residues" evidence="1">
    <location>
        <begin position="12"/>
        <end position="34"/>
    </location>
</feature>
<sequence length="81" mass="9251">MELRSGKMVSKIKKDDSSRSENQENVKESDDEQSHLPMVNLIDEVPSGNVNEDLSKLGNLTKEEKGNDIINKLYNEFIQEK</sequence>
<evidence type="ECO:0000313" key="3">
    <source>
        <dbReference type="WBParaSite" id="SVE_1275800.1"/>
    </source>
</evidence>
<protein>
    <submittedName>
        <fullName evidence="3">Uncharacterized protein</fullName>
    </submittedName>
</protein>
<dbReference type="Proteomes" id="UP000035680">
    <property type="component" value="Unassembled WGS sequence"/>
</dbReference>
<reference evidence="2" key="1">
    <citation type="submission" date="2014-07" db="EMBL/GenBank/DDBJ databases">
        <authorList>
            <person name="Martin A.A"/>
            <person name="De Silva N."/>
        </authorList>
    </citation>
    <scope>NUCLEOTIDE SEQUENCE</scope>
</reference>
<evidence type="ECO:0000256" key="1">
    <source>
        <dbReference type="SAM" id="MobiDB-lite"/>
    </source>
</evidence>
<proteinExistence type="predicted"/>
<reference evidence="3" key="2">
    <citation type="submission" date="2015-08" db="UniProtKB">
        <authorList>
            <consortium name="WormBaseParasite"/>
        </authorList>
    </citation>
    <scope>IDENTIFICATION</scope>
</reference>
<accession>A0A0K0FRQ6</accession>
<feature type="region of interest" description="Disordered" evidence="1">
    <location>
        <begin position="1"/>
        <end position="37"/>
    </location>
</feature>
<dbReference type="WBParaSite" id="SVE_1275800.1">
    <property type="protein sequence ID" value="SVE_1275800.1"/>
    <property type="gene ID" value="SVE_1275800"/>
</dbReference>
<name>A0A0K0FRQ6_STRVS</name>
<evidence type="ECO:0000313" key="2">
    <source>
        <dbReference type="Proteomes" id="UP000035680"/>
    </source>
</evidence>